<dbReference type="Gene3D" id="3.40.710.10">
    <property type="entry name" value="DD-peptidase/beta-lactamase superfamily"/>
    <property type="match status" value="1"/>
</dbReference>
<accession>A0A914VS96</accession>
<feature type="transmembrane region" description="Helical" evidence="1">
    <location>
        <begin position="12"/>
        <end position="31"/>
    </location>
</feature>
<dbReference type="SUPFAM" id="SSF56601">
    <property type="entry name" value="beta-lactamase/transpeptidase-like"/>
    <property type="match status" value="1"/>
</dbReference>
<evidence type="ECO:0000256" key="1">
    <source>
        <dbReference type="SAM" id="Phobius"/>
    </source>
</evidence>
<dbReference type="AlphaFoldDB" id="A0A914VS96"/>
<protein>
    <submittedName>
        <fullName evidence="4">Beta-lactamase-related domain-containing protein</fullName>
    </submittedName>
</protein>
<keyword evidence="3" id="KW-1185">Reference proteome</keyword>
<keyword evidence="1" id="KW-0472">Membrane</keyword>
<sequence length="438" mass="49463">MSQSSNSKGTGSFIQGFILAAIVYCAIKWYLKRKKTSKLESAQLERKLVDGFVDRRFEKVFHAFRDNFQNGLEQEGAAICVFYQGKMVVDMWGGWSDREAAARWKQETLVNISTASRAIIAVSFAHLIDKESLHYGDLVTRVWPEYGQEEKQSTKIRMILDDTCGMTNLDQKIERKHLRDWKKMRTAIENQKPDTIPGTKLGYAIFTSGFLADSICRKTDKHQRGTGDYFDAEIGKPHGLDVYLSLPSELEHRVARISPASKWSFTRRFATSWRLANSYYNLAQSGNDSYFKKALNSMEIGRFYLKGKTVLNNPEWRRLGLASIGGVASAKGLAKMMSLLIDGKLCGGENLDHLRKPKFQDAFDYVLHQKISRGHGFVYTKSQKGDWLIGFPGHGGSSVKADLKNQLAFAYVTNGQKVGVGDDVIPFSRLQKAIYQCI</sequence>
<reference evidence="4" key="1">
    <citation type="submission" date="2022-11" db="UniProtKB">
        <authorList>
            <consortium name="WormBaseParasite"/>
        </authorList>
    </citation>
    <scope>IDENTIFICATION</scope>
</reference>
<dbReference type="WBParaSite" id="PSAMB.scaffold2313size23931.g17253.t1">
    <property type="protein sequence ID" value="PSAMB.scaffold2313size23931.g17253.t1"/>
    <property type="gene ID" value="PSAMB.scaffold2313size23931.g17253"/>
</dbReference>
<dbReference type="PANTHER" id="PTHR43319:SF3">
    <property type="entry name" value="BETA-LACTAMASE-RELATED DOMAIN-CONTAINING PROTEIN"/>
    <property type="match status" value="1"/>
</dbReference>
<feature type="domain" description="Beta-lactamase-related" evidence="2">
    <location>
        <begin position="64"/>
        <end position="418"/>
    </location>
</feature>
<evidence type="ECO:0000313" key="4">
    <source>
        <dbReference type="WBParaSite" id="PSAMB.scaffold2313size23931.g17253.t1"/>
    </source>
</evidence>
<name>A0A914VS96_9BILA</name>
<dbReference type="InterPro" id="IPR052907">
    <property type="entry name" value="Beta-lactamase/esterase"/>
</dbReference>
<keyword evidence="1" id="KW-0812">Transmembrane</keyword>
<organism evidence="3 4">
    <name type="scientific">Plectus sambesii</name>
    <dbReference type="NCBI Taxonomy" id="2011161"/>
    <lineage>
        <taxon>Eukaryota</taxon>
        <taxon>Metazoa</taxon>
        <taxon>Ecdysozoa</taxon>
        <taxon>Nematoda</taxon>
        <taxon>Chromadorea</taxon>
        <taxon>Plectida</taxon>
        <taxon>Plectina</taxon>
        <taxon>Plectoidea</taxon>
        <taxon>Plectidae</taxon>
        <taxon>Plectus</taxon>
    </lineage>
</organism>
<keyword evidence="1" id="KW-1133">Transmembrane helix</keyword>
<evidence type="ECO:0000313" key="3">
    <source>
        <dbReference type="Proteomes" id="UP000887566"/>
    </source>
</evidence>
<dbReference type="InterPro" id="IPR012338">
    <property type="entry name" value="Beta-lactam/transpept-like"/>
</dbReference>
<dbReference type="PANTHER" id="PTHR43319">
    <property type="entry name" value="BETA-LACTAMASE-RELATED"/>
    <property type="match status" value="1"/>
</dbReference>
<proteinExistence type="predicted"/>
<dbReference type="Proteomes" id="UP000887566">
    <property type="component" value="Unplaced"/>
</dbReference>
<dbReference type="Pfam" id="PF00144">
    <property type="entry name" value="Beta-lactamase"/>
    <property type="match status" value="1"/>
</dbReference>
<dbReference type="InterPro" id="IPR001466">
    <property type="entry name" value="Beta-lactam-related"/>
</dbReference>
<evidence type="ECO:0000259" key="2">
    <source>
        <dbReference type="Pfam" id="PF00144"/>
    </source>
</evidence>